<accession>A0A1I7YEL4</accession>
<evidence type="ECO:0000256" key="1">
    <source>
        <dbReference type="SAM" id="MobiDB-lite"/>
    </source>
</evidence>
<feature type="compositionally biased region" description="Polar residues" evidence="1">
    <location>
        <begin position="104"/>
        <end position="114"/>
    </location>
</feature>
<protein>
    <submittedName>
        <fullName evidence="3">Uncharacterized protein</fullName>
    </submittedName>
</protein>
<dbReference type="AlphaFoldDB" id="A0A1I7YEL4"/>
<name>A0A1I7YEL4_9BILA</name>
<dbReference type="WBParaSite" id="L893_g15576.t1">
    <property type="protein sequence ID" value="L893_g15576.t1"/>
    <property type="gene ID" value="L893_g15576"/>
</dbReference>
<organism evidence="2 3">
    <name type="scientific">Steinernema glaseri</name>
    <dbReference type="NCBI Taxonomy" id="37863"/>
    <lineage>
        <taxon>Eukaryota</taxon>
        <taxon>Metazoa</taxon>
        <taxon>Ecdysozoa</taxon>
        <taxon>Nematoda</taxon>
        <taxon>Chromadorea</taxon>
        <taxon>Rhabditida</taxon>
        <taxon>Tylenchina</taxon>
        <taxon>Panagrolaimomorpha</taxon>
        <taxon>Strongyloidoidea</taxon>
        <taxon>Steinernematidae</taxon>
        <taxon>Steinernema</taxon>
    </lineage>
</organism>
<evidence type="ECO:0000313" key="2">
    <source>
        <dbReference type="Proteomes" id="UP000095287"/>
    </source>
</evidence>
<evidence type="ECO:0000313" key="3">
    <source>
        <dbReference type="WBParaSite" id="L893_g15576.t1"/>
    </source>
</evidence>
<reference evidence="3" key="1">
    <citation type="submission" date="2016-11" db="UniProtKB">
        <authorList>
            <consortium name="WormBaseParasite"/>
        </authorList>
    </citation>
    <scope>IDENTIFICATION</scope>
</reference>
<keyword evidence="2" id="KW-1185">Reference proteome</keyword>
<proteinExistence type="predicted"/>
<feature type="region of interest" description="Disordered" evidence="1">
    <location>
        <begin position="104"/>
        <end position="138"/>
    </location>
</feature>
<feature type="compositionally biased region" description="Basic residues" evidence="1">
    <location>
        <begin position="126"/>
        <end position="138"/>
    </location>
</feature>
<dbReference type="Proteomes" id="UP000095287">
    <property type="component" value="Unplaced"/>
</dbReference>
<sequence>MIQSEYKQYNIPCKAGFFNGPRENRLRINVNEAEFFNGQRENRLRINVAEGQKYSGIQKQGRSSSTSTQKWLKITGKQITNQQKADKILRCSSIPGWTILSLSEASSKNTSDPTWQGRDVEERSPSIRKKCTHPRKVL</sequence>